<evidence type="ECO:0000256" key="1">
    <source>
        <dbReference type="SAM" id="MobiDB-lite"/>
    </source>
</evidence>
<accession>A0AAE0Y8D9</accession>
<feature type="compositionally biased region" description="Basic and acidic residues" evidence="1">
    <location>
        <begin position="7"/>
        <end position="19"/>
    </location>
</feature>
<dbReference type="EMBL" id="JAWDGP010006834">
    <property type="protein sequence ID" value="KAK3734869.1"/>
    <property type="molecule type" value="Genomic_DNA"/>
</dbReference>
<keyword evidence="3" id="KW-1185">Reference proteome</keyword>
<sequence length="99" mass="11570">MKQVLIARKEEETKTDTYRGKRRGKRGSQRYGELARRRQMAKGQSEEIYRYGCASRHEAVNTNKQDVKSSLAQRMWPRTLADKRADNEMPPMHGDTGVW</sequence>
<proteinExistence type="predicted"/>
<dbReference type="Proteomes" id="UP001283361">
    <property type="component" value="Unassembled WGS sequence"/>
</dbReference>
<comment type="caution">
    <text evidence="2">The sequence shown here is derived from an EMBL/GenBank/DDBJ whole genome shotgun (WGS) entry which is preliminary data.</text>
</comment>
<gene>
    <name evidence="2" type="ORF">RRG08_038895</name>
</gene>
<feature type="region of interest" description="Disordered" evidence="1">
    <location>
        <begin position="76"/>
        <end position="99"/>
    </location>
</feature>
<evidence type="ECO:0000313" key="3">
    <source>
        <dbReference type="Proteomes" id="UP001283361"/>
    </source>
</evidence>
<organism evidence="2 3">
    <name type="scientific">Elysia crispata</name>
    <name type="common">lettuce slug</name>
    <dbReference type="NCBI Taxonomy" id="231223"/>
    <lineage>
        <taxon>Eukaryota</taxon>
        <taxon>Metazoa</taxon>
        <taxon>Spiralia</taxon>
        <taxon>Lophotrochozoa</taxon>
        <taxon>Mollusca</taxon>
        <taxon>Gastropoda</taxon>
        <taxon>Heterobranchia</taxon>
        <taxon>Euthyneura</taxon>
        <taxon>Panpulmonata</taxon>
        <taxon>Sacoglossa</taxon>
        <taxon>Placobranchoidea</taxon>
        <taxon>Plakobranchidae</taxon>
        <taxon>Elysia</taxon>
    </lineage>
</organism>
<dbReference type="AlphaFoldDB" id="A0AAE0Y8D9"/>
<evidence type="ECO:0000313" key="2">
    <source>
        <dbReference type="EMBL" id="KAK3734869.1"/>
    </source>
</evidence>
<feature type="region of interest" description="Disordered" evidence="1">
    <location>
        <begin position="1"/>
        <end position="39"/>
    </location>
</feature>
<reference evidence="2" key="1">
    <citation type="journal article" date="2023" name="G3 (Bethesda)">
        <title>A reference genome for the long-term kleptoplast-retaining sea slug Elysia crispata morphotype clarki.</title>
        <authorList>
            <person name="Eastman K.E."/>
            <person name="Pendleton A.L."/>
            <person name="Shaikh M.A."/>
            <person name="Suttiyut T."/>
            <person name="Ogas R."/>
            <person name="Tomko P."/>
            <person name="Gavelis G."/>
            <person name="Widhalm J.R."/>
            <person name="Wisecaver J.H."/>
        </authorList>
    </citation>
    <scope>NUCLEOTIDE SEQUENCE</scope>
    <source>
        <strain evidence="2">ECLA1</strain>
    </source>
</reference>
<name>A0AAE0Y8D9_9GAST</name>
<protein>
    <submittedName>
        <fullName evidence="2">Uncharacterized protein</fullName>
    </submittedName>
</protein>